<dbReference type="AlphaFoldDB" id="A0A2S8FWP3"/>
<feature type="chain" id="PRO_5015406899" evidence="1">
    <location>
        <begin position="27"/>
        <end position="285"/>
    </location>
</feature>
<organism evidence="2 3">
    <name type="scientific">Blastopirellula marina</name>
    <dbReference type="NCBI Taxonomy" id="124"/>
    <lineage>
        <taxon>Bacteria</taxon>
        <taxon>Pseudomonadati</taxon>
        <taxon>Planctomycetota</taxon>
        <taxon>Planctomycetia</taxon>
        <taxon>Pirellulales</taxon>
        <taxon>Pirellulaceae</taxon>
        <taxon>Blastopirellula</taxon>
    </lineage>
</organism>
<name>A0A2S8FWP3_9BACT</name>
<keyword evidence="1" id="KW-0732">Signal</keyword>
<dbReference type="Proteomes" id="UP000239388">
    <property type="component" value="Unassembled WGS sequence"/>
</dbReference>
<comment type="caution">
    <text evidence="2">The sequence shown here is derived from an EMBL/GenBank/DDBJ whole genome shotgun (WGS) entry which is preliminary data.</text>
</comment>
<protein>
    <submittedName>
        <fullName evidence="2">Uncharacterized protein</fullName>
    </submittedName>
</protein>
<gene>
    <name evidence="2" type="ORF">C5Y98_11415</name>
</gene>
<evidence type="ECO:0000313" key="3">
    <source>
        <dbReference type="Proteomes" id="UP000239388"/>
    </source>
</evidence>
<sequence length="285" mass="32065">MFVLGRRWFLGLGLSLCLAAFSQVCAQRKVTPLTITWQNKMLQIEVDNLPGKRLDVWYIEAYCRPGSTHQDWNKTVIPHTSKLVRRAEDGTEIVLRDELDDGVIVEHRITTNDDCIAFDIVAKNPTQKASEVAWAQPCVRVERFTATPTEKRLDLVPPYAKKCFLFVDGKPTRLPTQPWATEAIYTPGQVYAAKGVSREDVNPRPLSDIVPSNSLMACLSGDEKQVIGVAFEPCQELFQGVITCIHSDFRIGGLAPGESKTIRGKIYVLANDLAELQRRFENDFR</sequence>
<dbReference type="EMBL" id="PUIB01000012">
    <property type="protein sequence ID" value="PQO36597.1"/>
    <property type="molecule type" value="Genomic_DNA"/>
</dbReference>
<accession>A0A2S8FWP3</accession>
<proteinExistence type="predicted"/>
<reference evidence="2 3" key="1">
    <citation type="submission" date="2018-02" db="EMBL/GenBank/DDBJ databases">
        <title>Comparative genomes isolates from brazilian mangrove.</title>
        <authorList>
            <person name="Araujo J.E."/>
            <person name="Taketani R.G."/>
            <person name="Silva M.C.P."/>
            <person name="Loureco M.V."/>
            <person name="Andreote F.D."/>
        </authorList>
    </citation>
    <scope>NUCLEOTIDE SEQUENCE [LARGE SCALE GENOMIC DNA]</scope>
    <source>
        <strain evidence="2 3">NAP PRIS-MGV</strain>
    </source>
</reference>
<evidence type="ECO:0000313" key="2">
    <source>
        <dbReference type="EMBL" id="PQO36597.1"/>
    </source>
</evidence>
<evidence type="ECO:0000256" key="1">
    <source>
        <dbReference type="SAM" id="SignalP"/>
    </source>
</evidence>
<dbReference type="OrthoDB" id="265387at2"/>
<dbReference type="RefSeq" id="WP_105354292.1">
    <property type="nucleotide sequence ID" value="NZ_PUIB01000012.1"/>
</dbReference>
<feature type="signal peptide" evidence="1">
    <location>
        <begin position="1"/>
        <end position="26"/>
    </location>
</feature>